<keyword evidence="7 9" id="KW-0472">Membrane</keyword>
<feature type="transmembrane region" description="Helical" evidence="9">
    <location>
        <begin position="307"/>
        <end position="331"/>
    </location>
</feature>
<dbReference type="CDD" id="cd11474">
    <property type="entry name" value="SLC5sbd_CHT"/>
    <property type="match status" value="1"/>
</dbReference>
<dbReference type="InterPro" id="IPR038377">
    <property type="entry name" value="Na/Glc_symporter_sf"/>
</dbReference>
<feature type="transmembrane region" description="Helical" evidence="9">
    <location>
        <begin position="6"/>
        <end position="24"/>
    </location>
</feature>
<dbReference type="Gene3D" id="1.20.1730.10">
    <property type="entry name" value="Sodium/glucose cotransporter"/>
    <property type="match status" value="1"/>
</dbReference>
<feature type="transmembrane region" description="Helical" evidence="9">
    <location>
        <begin position="383"/>
        <end position="400"/>
    </location>
</feature>
<dbReference type="GO" id="GO:0046942">
    <property type="term" value="P:carboxylic acid transport"/>
    <property type="evidence" value="ECO:0007669"/>
    <property type="project" value="UniProtKB-ARBA"/>
</dbReference>
<keyword evidence="6 9" id="KW-1133">Transmembrane helix</keyword>
<evidence type="ECO:0000256" key="2">
    <source>
        <dbReference type="ARBA" id="ARBA00006434"/>
    </source>
</evidence>
<feature type="transmembrane region" description="Helical" evidence="9">
    <location>
        <begin position="115"/>
        <end position="140"/>
    </location>
</feature>
<dbReference type="AlphaFoldDB" id="I4B214"/>
<name>I4B214_TURPD</name>
<accession>I4B214</accession>
<feature type="transmembrane region" description="Helical" evidence="9">
    <location>
        <begin position="176"/>
        <end position="194"/>
    </location>
</feature>
<reference evidence="10 11" key="1">
    <citation type="submission" date="2012-06" db="EMBL/GenBank/DDBJ databases">
        <title>The complete chromosome of genome of Turneriella parva DSM 21527.</title>
        <authorList>
            <consortium name="US DOE Joint Genome Institute (JGI-PGF)"/>
            <person name="Lucas S."/>
            <person name="Han J."/>
            <person name="Lapidus A."/>
            <person name="Bruce D."/>
            <person name="Goodwin L."/>
            <person name="Pitluck S."/>
            <person name="Peters L."/>
            <person name="Kyrpides N."/>
            <person name="Mavromatis K."/>
            <person name="Ivanova N."/>
            <person name="Mikhailova N."/>
            <person name="Chertkov O."/>
            <person name="Detter J.C."/>
            <person name="Tapia R."/>
            <person name="Han C."/>
            <person name="Land M."/>
            <person name="Hauser L."/>
            <person name="Markowitz V."/>
            <person name="Cheng J.-F."/>
            <person name="Hugenholtz P."/>
            <person name="Woyke T."/>
            <person name="Wu D."/>
            <person name="Gronow S."/>
            <person name="Wellnitz S."/>
            <person name="Brambilla E."/>
            <person name="Klenk H.-P."/>
            <person name="Eisen J.A."/>
        </authorList>
    </citation>
    <scope>NUCLEOTIDE SEQUENCE [LARGE SCALE GENOMIC DNA]</scope>
    <source>
        <strain evidence="11">ATCC BAA-1111 / DSM 21527 / NCTC 11395 / H</strain>
    </source>
</reference>
<dbReference type="GO" id="GO:0022857">
    <property type="term" value="F:transmembrane transporter activity"/>
    <property type="evidence" value="ECO:0007669"/>
    <property type="project" value="InterPro"/>
</dbReference>
<comment type="subcellular location">
    <subcellularLocation>
        <location evidence="1">Membrane</location>
        <topology evidence="1">Multi-pass membrane protein</topology>
    </subcellularLocation>
</comment>
<dbReference type="KEGG" id="tpx:Turpa_0669"/>
<gene>
    <name evidence="10" type="ordered locus">Turpa_0669</name>
</gene>
<evidence type="ECO:0000313" key="10">
    <source>
        <dbReference type="EMBL" id="AFM11321.1"/>
    </source>
</evidence>
<dbReference type="PROSITE" id="PS00456">
    <property type="entry name" value="NA_SOLUT_SYMP_1"/>
    <property type="match status" value="1"/>
</dbReference>
<evidence type="ECO:0000256" key="6">
    <source>
        <dbReference type="ARBA" id="ARBA00022989"/>
    </source>
</evidence>
<organism evidence="10 11">
    <name type="scientific">Turneriella parva (strain ATCC BAA-1111 / DSM 21527 / NCTC 11395 / H)</name>
    <name type="common">Leptospira parva</name>
    <dbReference type="NCBI Taxonomy" id="869212"/>
    <lineage>
        <taxon>Bacteria</taxon>
        <taxon>Pseudomonadati</taxon>
        <taxon>Spirochaetota</taxon>
        <taxon>Spirochaetia</taxon>
        <taxon>Leptospirales</taxon>
        <taxon>Leptospiraceae</taxon>
        <taxon>Turneriella</taxon>
    </lineage>
</organism>
<feature type="transmembrane region" description="Helical" evidence="9">
    <location>
        <begin position="222"/>
        <end position="243"/>
    </location>
</feature>
<dbReference type="EMBL" id="CP002959">
    <property type="protein sequence ID" value="AFM11321.1"/>
    <property type="molecule type" value="Genomic_DNA"/>
</dbReference>
<evidence type="ECO:0000256" key="3">
    <source>
        <dbReference type="ARBA" id="ARBA00022448"/>
    </source>
</evidence>
<feature type="transmembrane region" description="Helical" evidence="9">
    <location>
        <begin position="146"/>
        <end position="164"/>
    </location>
</feature>
<evidence type="ECO:0000256" key="8">
    <source>
        <dbReference type="RuleBase" id="RU362091"/>
    </source>
</evidence>
<feature type="transmembrane region" description="Helical" evidence="9">
    <location>
        <begin position="76"/>
        <end position="94"/>
    </location>
</feature>
<evidence type="ECO:0000256" key="5">
    <source>
        <dbReference type="ARBA" id="ARBA00022692"/>
    </source>
</evidence>
<evidence type="ECO:0000256" key="4">
    <source>
        <dbReference type="ARBA" id="ARBA00022475"/>
    </source>
</evidence>
<dbReference type="InterPro" id="IPR050277">
    <property type="entry name" value="Sodium:Solute_Symporter"/>
</dbReference>
<dbReference type="PANTHER" id="PTHR48086">
    <property type="entry name" value="SODIUM/PROLINE SYMPORTER-RELATED"/>
    <property type="match status" value="1"/>
</dbReference>
<feature type="transmembrane region" description="Helical" evidence="9">
    <location>
        <begin position="352"/>
        <end position="371"/>
    </location>
</feature>
<dbReference type="STRING" id="869212.Turpa_0669"/>
<evidence type="ECO:0000313" key="11">
    <source>
        <dbReference type="Proteomes" id="UP000006048"/>
    </source>
</evidence>
<dbReference type="GO" id="GO:0005886">
    <property type="term" value="C:plasma membrane"/>
    <property type="evidence" value="ECO:0007669"/>
    <property type="project" value="TreeGrafter"/>
</dbReference>
<evidence type="ECO:0000256" key="1">
    <source>
        <dbReference type="ARBA" id="ARBA00004141"/>
    </source>
</evidence>
<dbReference type="PATRIC" id="fig|869212.3.peg.643"/>
<comment type="similarity">
    <text evidence="2 8">Belongs to the sodium:solute symporter (SSF) (TC 2.A.21) family.</text>
</comment>
<feature type="transmembrane region" description="Helical" evidence="9">
    <location>
        <begin position="407"/>
        <end position="424"/>
    </location>
</feature>
<dbReference type="RefSeq" id="WP_014801839.1">
    <property type="nucleotide sequence ID" value="NC_018020.1"/>
</dbReference>
<feature type="transmembrane region" description="Helical" evidence="9">
    <location>
        <begin position="36"/>
        <end position="56"/>
    </location>
</feature>
<keyword evidence="11" id="KW-1185">Reference proteome</keyword>
<dbReference type="OrthoDB" id="9810181at2"/>
<proteinExistence type="inferred from homology"/>
<protein>
    <submittedName>
        <fullName evidence="10">Na+/solute symporter</fullName>
    </submittedName>
</protein>
<evidence type="ECO:0000256" key="9">
    <source>
        <dbReference type="SAM" id="Phobius"/>
    </source>
</evidence>
<keyword evidence="3" id="KW-0813">Transport</keyword>
<keyword evidence="4" id="KW-1003">Cell membrane</keyword>
<dbReference type="Pfam" id="PF00474">
    <property type="entry name" value="SSF"/>
    <property type="match status" value="1"/>
</dbReference>
<dbReference type="PANTHER" id="PTHR48086:SF7">
    <property type="entry name" value="SODIUM-SOLUTE SYMPORTER-RELATED"/>
    <property type="match status" value="1"/>
</dbReference>
<dbReference type="InterPro" id="IPR001734">
    <property type="entry name" value="Na/solute_symporter"/>
</dbReference>
<evidence type="ECO:0000256" key="7">
    <source>
        <dbReference type="ARBA" id="ARBA00023136"/>
    </source>
</evidence>
<dbReference type="InterPro" id="IPR018212">
    <property type="entry name" value="Na/solute_symporter_CS"/>
</dbReference>
<feature type="transmembrane region" description="Helical" evidence="9">
    <location>
        <begin position="264"/>
        <end position="287"/>
    </location>
</feature>
<feature type="transmembrane region" description="Helical" evidence="9">
    <location>
        <begin position="436"/>
        <end position="460"/>
    </location>
</feature>
<keyword evidence="5 9" id="KW-0812">Transmembrane</keyword>
<dbReference type="PROSITE" id="PS50283">
    <property type="entry name" value="NA_SOLUT_SYMP_3"/>
    <property type="match status" value="1"/>
</dbReference>
<dbReference type="HOGENOM" id="CLU_018808_15_3_12"/>
<dbReference type="Proteomes" id="UP000006048">
    <property type="component" value="Chromosome"/>
</dbReference>
<sequence length="469" mass="50657">MLVGGVISYLALTLFIGVWAARRVKNERDFALAGKNLPFFMATSTVFATWFGSETILASSANFVRDGFYGVIEEPFGAALCLIIVGAVFARRLYAMNLTTFSDFYRVRFGVTAEVVSSVLLSFSYISWVAAQFLALGIVLHTITGASLEVSVVIMAALVALYTTMGGMWAVSMTDTLQMTIIVLGLTAVFFILSDQAGGFSNVLAKAPPTHFSLLPQGKINWLHYISLWCVLGLGSVPGQDVFQRIMASRSASVAATSSIVAGFLYLTVAMIPLFLGLTAVKLLAPAELPRDMQFLLPQLILSKTPVWVQIIFFGALVSAILSTASGALLAPSVLVSENLLRKIVRDPQKTLLLARVSTVLIALWALQMALAHRHIHGLVTESSSIGLVALLVPFLVGFWRQQSSAAVAVISMISGFTAWQLWATFAKTQGFSTDIYPAVMVGLVASAVPYAAYFSYVFIVKKIYNKLA</sequence>